<name>A0AAV8W3U0_9CUCU</name>
<dbReference type="SUPFAM" id="SSF53474">
    <property type="entry name" value="alpha/beta-Hydrolases"/>
    <property type="match status" value="1"/>
</dbReference>
<organism evidence="6 7">
    <name type="scientific">Exocentrus adspersus</name>
    <dbReference type="NCBI Taxonomy" id="1586481"/>
    <lineage>
        <taxon>Eukaryota</taxon>
        <taxon>Metazoa</taxon>
        <taxon>Ecdysozoa</taxon>
        <taxon>Arthropoda</taxon>
        <taxon>Hexapoda</taxon>
        <taxon>Insecta</taxon>
        <taxon>Pterygota</taxon>
        <taxon>Neoptera</taxon>
        <taxon>Endopterygota</taxon>
        <taxon>Coleoptera</taxon>
        <taxon>Polyphaga</taxon>
        <taxon>Cucujiformia</taxon>
        <taxon>Chrysomeloidea</taxon>
        <taxon>Cerambycidae</taxon>
        <taxon>Lamiinae</taxon>
        <taxon>Acanthocinini</taxon>
        <taxon>Exocentrus</taxon>
    </lineage>
</organism>
<dbReference type="Proteomes" id="UP001159042">
    <property type="component" value="Unassembled WGS sequence"/>
</dbReference>
<keyword evidence="3" id="KW-0964">Secreted</keyword>
<dbReference type="CDD" id="cd00707">
    <property type="entry name" value="Pancreat_lipase_like"/>
    <property type="match status" value="1"/>
</dbReference>
<dbReference type="GO" id="GO:0005615">
    <property type="term" value="C:extracellular space"/>
    <property type="evidence" value="ECO:0007669"/>
    <property type="project" value="TreeGrafter"/>
</dbReference>
<dbReference type="GO" id="GO:0016298">
    <property type="term" value="F:lipase activity"/>
    <property type="evidence" value="ECO:0007669"/>
    <property type="project" value="InterPro"/>
</dbReference>
<protein>
    <recommendedName>
        <fullName evidence="5">Lipase domain-containing protein</fullName>
    </recommendedName>
</protein>
<evidence type="ECO:0000256" key="1">
    <source>
        <dbReference type="ARBA" id="ARBA00004613"/>
    </source>
</evidence>
<reference evidence="6 7" key="1">
    <citation type="journal article" date="2023" name="Insect Mol. Biol.">
        <title>Genome sequencing provides insights into the evolution of gene families encoding plant cell wall-degrading enzymes in longhorned beetles.</title>
        <authorList>
            <person name="Shin N.R."/>
            <person name="Okamura Y."/>
            <person name="Kirsch R."/>
            <person name="Pauchet Y."/>
        </authorList>
    </citation>
    <scope>NUCLEOTIDE SEQUENCE [LARGE SCALE GENOMIC DNA]</scope>
    <source>
        <strain evidence="6">EAD_L_NR</strain>
    </source>
</reference>
<dbReference type="InterPro" id="IPR013818">
    <property type="entry name" value="Lipase"/>
</dbReference>
<gene>
    <name evidence="6" type="ORF">NQ315_015745</name>
</gene>
<evidence type="ECO:0000256" key="4">
    <source>
        <dbReference type="RuleBase" id="RU004262"/>
    </source>
</evidence>
<dbReference type="PANTHER" id="PTHR11610:SF169">
    <property type="entry name" value="GH15759P-RELATED"/>
    <property type="match status" value="1"/>
</dbReference>
<comment type="subcellular location">
    <subcellularLocation>
        <location evidence="1">Secreted</location>
    </subcellularLocation>
</comment>
<dbReference type="GO" id="GO:0016042">
    <property type="term" value="P:lipid catabolic process"/>
    <property type="evidence" value="ECO:0007669"/>
    <property type="project" value="TreeGrafter"/>
</dbReference>
<dbReference type="PRINTS" id="PR00821">
    <property type="entry name" value="TAGLIPASE"/>
</dbReference>
<dbReference type="PANTHER" id="PTHR11610">
    <property type="entry name" value="LIPASE"/>
    <property type="match status" value="1"/>
</dbReference>
<dbReference type="AlphaFoldDB" id="A0AAV8W3U0"/>
<comment type="caution">
    <text evidence="6">The sequence shown here is derived from an EMBL/GenBank/DDBJ whole genome shotgun (WGS) entry which is preliminary data.</text>
</comment>
<proteinExistence type="inferred from homology"/>
<dbReference type="Gene3D" id="3.40.50.1820">
    <property type="entry name" value="alpha/beta hydrolase"/>
    <property type="match status" value="1"/>
</dbReference>
<dbReference type="InterPro" id="IPR033906">
    <property type="entry name" value="Lipase_N"/>
</dbReference>
<evidence type="ECO:0000256" key="2">
    <source>
        <dbReference type="ARBA" id="ARBA00010701"/>
    </source>
</evidence>
<comment type="similarity">
    <text evidence="2 4">Belongs to the AB hydrolase superfamily. Lipase family.</text>
</comment>
<dbReference type="EMBL" id="JANEYG010000012">
    <property type="protein sequence ID" value="KAJ8920952.1"/>
    <property type="molecule type" value="Genomic_DNA"/>
</dbReference>
<keyword evidence="7" id="KW-1185">Reference proteome</keyword>
<dbReference type="Pfam" id="PF00151">
    <property type="entry name" value="Lipase"/>
    <property type="match status" value="1"/>
</dbReference>
<accession>A0AAV8W3U0</accession>
<dbReference type="GO" id="GO:0017171">
    <property type="term" value="F:serine hydrolase activity"/>
    <property type="evidence" value="ECO:0007669"/>
    <property type="project" value="TreeGrafter"/>
</dbReference>
<evidence type="ECO:0000256" key="3">
    <source>
        <dbReference type="ARBA" id="ARBA00022525"/>
    </source>
</evidence>
<dbReference type="InterPro" id="IPR029058">
    <property type="entry name" value="AB_hydrolase_fold"/>
</dbReference>
<evidence type="ECO:0000313" key="7">
    <source>
        <dbReference type="Proteomes" id="UP001159042"/>
    </source>
</evidence>
<evidence type="ECO:0000313" key="6">
    <source>
        <dbReference type="EMBL" id="KAJ8920952.1"/>
    </source>
</evidence>
<evidence type="ECO:0000259" key="5">
    <source>
        <dbReference type="Pfam" id="PF00151"/>
    </source>
</evidence>
<dbReference type="InterPro" id="IPR000734">
    <property type="entry name" value="TAG_lipase"/>
</dbReference>
<sequence length="326" mass="36120">MVNLWVMCVLSNFTGPPKVIIDKGTYQLYPINKRLCPTFDPDRDTIFHLYTRENFNTSQTLRIGDEASVNNSAISFDRPTVIFFHGFLESSDSEDAQKIKNYYLNYGDVNVILVNNERLLAGPYYLTSSLNVEPIGKYSAQFVDFLVEQGLKLSDLHIIGMSLGAHIAGLTGKNLKSGKAPRVTGLDPAGPFFDLLGNQSRLAKGDADFVDVIHTNAGVFGTLFSSGDVDIWFNGGHFQPGCGPVSVLRRKLDIAELIFCNHYQAWRIYVKSLSNPSQYTAVKCSRLKYFMSGKCESGEETFVGVNVDKTARGSYFIKTGVTALDV</sequence>
<feature type="domain" description="Lipase" evidence="5">
    <location>
        <begin position="43"/>
        <end position="297"/>
    </location>
</feature>